<dbReference type="EMBL" id="VDUZ01000007">
    <property type="protein sequence ID" value="TXL78118.1"/>
    <property type="molecule type" value="Genomic_DNA"/>
</dbReference>
<dbReference type="InterPro" id="IPR036366">
    <property type="entry name" value="PGBDSf"/>
</dbReference>
<dbReference type="Gene3D" id="1.10.101.10">
    <property type="entry name" value="PGBD-like superfamily/PGBD"/>
    <property type="match status" value="1"/>
</dbReference>
<reference evidence="4 5" key="1">
    <citation type="submission" date="2019-06" db="EMBL/GenBank/DDBJ databases">
        <title>New taxonomy in bacterial strain CC-CFT640, isolated from vineyard.</title>
        <authorList>
            <person name="Lin S.-Y."/>
            <person name="Tsai C.-F."/>
            <person name="Young C.-C."/>
        </authorList>
    </citation>
    <scope>NUCLEOTIDE SEQUENCE [LARGE SCALE GENOMIC DNA]</scope>
    <source>
        <strain evidence="4 5">CC-CFT640</strain>
    </source>
</reference>
<feature type="domain" description="Peptidoglycan binding-like" evidence="3">
    <location>
        <begin position="360"/>
        <end position="414"/>
    </location>
</feature>
<dbReference type="OrthoDB" id="112232at2"/>
<dbReference type="SUPFAM" id="SSF81901">
    <property type="entry name" value="HCP-like"/>
    <property type="match status" value="1"/>
</dbReference>
<feature type="transmembrane region" description="Helical" evidence="2">
    <location>
        <begin position="31"/>
        <end position="50"/>
    </location>
</feature>
<dbReference type="InterPro" id="IPR002477">
    <property type="entry name" value="Peptidoglycan-bd-like"/>
</dbReference>
<evidence type="ECO:0000256" key="2">
    <source>
        <dbReference type="SAM" id="Phobius"/>
    </source>
</evidence>
<evidence type="ECO:0000259" key="3">
    <source>
        <dbReference type="Pfam" id="PF01471"/>
    </source>
</evidence>
<dbReference type="Pfam" id="PF08238">
    <property type="entry name" value="Sel1"/>
    <property type="match status" value="4"/>
</dbReference>
<keyword evidence="2" id="KW-0472">Membrane</keyword>
<dbReference type="RefSeq" id="WP_147846386.1">
    <property type="nucleotide sequence ID" value="NZ_VDUZ01000007.1"/>
</dbReference>
<name>A0A5C8PRY1_9HYPH</name>
<evidence type="ECO:0000313" key="5">
    <source>
        <dbReference type="Proteomes" id="UP000321638"/>
    </source>
</evidence>
<organism evidence="4 5">
    <name type="scientific">Vineibacter terrae</name>
    <dbReference type="NCBI Taxonomy" id="2586908"/>
    <lineage>
        <taxon>Bacteria</taxon>
        <taxon>Pseudomonadati</taxon>
        <taxon>Pseudomonadota</taxon>
        <taxon>Alphaproteobacteria</taxon>
        <taxon>Hyphomicrobiales</taxon>
        <taxon>Vineibacter</taxon>
    </lineage>
</organism>
<dbReference type="AlphaFoldDB" id="A0A5C8PRY1"/>
<feature type="region of interest" description="Disordered" evidence="1">
    <location>
        <begin position="57"/>
        <end position="111"/>
    </location>
</feature>
<feature type="region of interest" description="Disordered" evidence="1">
    <location>
        <begin position="1"/>
        <end position="21"/>
    </location>
</feature>
<feature type="compositionally biased region" description="Low complexity" evidence="1">
    <location>
        <begin position="339"/>
        <end position="356"/>
    </location>
</feature>
<protein>
    <submittedName>
        <fullName evidence="4">SEL1-like repeat protein</fullName>
    </submittedName>
</protein>
<feature type="compositionally biased region" description="Pro residues" evidence="1">
    <location>
        <begin position="63"/>
        <end position="78"/>
    </location>
</feature>
<gene>
    <name evidence="4" type="ORF">FHP25_07900</name>
</gene>
<feature type="region of interest" description="Disordered" evidence="1">
    <location>
        <begin position="327"/>
        <end position="358"/>
    </location>
</feature>
<comment type="caution">
    <text evidence="4">The sequence shown here is derived from an EMBL/GenBank/DDBJ whole genome shotgun (WGS) entry which is preliminary data.</text>
</comment>
<dbReference type="Proteomes" id="UP000321638">
    <property type="component" value="Unassembled WGS sequence"/>
</dbReference>
<dbReference type="PANTHER" id="PTHR43628">
    <property type="entry name" value="ACTIVATOR OF C KINASE PROTEIN 1-RELATED"/>
    <property type="match status" value="1"/>
</dbReference>
<keyword evidence="5" id="KW-1185">Reference proteome</keyword>
<dbReference type="InterPro" id="IPR011990">
    <property type="entry name" value="TPR-like_helical_dom_sf"/>
</dbReference>
<dbReference type="InterPro" id="IPR052945">
    <property type="entry name" value="Mitotic_Regulator"/>
</dbReference>
<dbReference type="InterPro" id="IPR036365">
    <property type="entry name" value="PGBD-like_sf"/>
</dbReference>
<dbReference type="Gene3D" id="1.25.40.10">
    <property type="entry name" value="Tetratricopeptide repeat domain"/>
    <property type="match status" value="1"/>
</dbReference>
<sequence>MTDSKLPTARPAKSTADTLLSAAPAKPRARAALAGLVGLGATIGIAMLVLPSGHLRAQQADKPPTPAPGTAPTSPAPAPNAGAPEGKPEAGAPPSAGPRAAGPPLPPSTAPITEETLDLVKRRANAGETEAMEELARRYLEGAGVKVNATEGAGWLQRAADRGAPGAMYNIAVMYERGIIFTRSTAKALEWYTKAAIAGVPMAMHNLALMYRDGSGVPADPKRAVELLQAAARSGMSASMYALGVIYDEGSYGVQQDLAQAVVWYAMALQFQRANPATQNSELAARAQQKMSSLQLIMPAADLKRAQAMGETEFRLIVDTIRTGPKVPSAALAPPPQSGGDTAAPGTATPAAANPADAKEQLIEVQKLLSTLRLYNGKPDGLMGPGTRNAIKAFQRSANLPETGETSQALVEALRQRVEQAAKKK</sequence>
<feature type="compositionally biased region" description="Low complexity" evidence="1">
    <location>
        <begin position="79"/>
        <end position="100"/>
    </location>
</feature>
<dbReference type="SMART" id="SM00671">
    <property type="entry name" value="SEL1"/>
    <property type="match status" value="4"/>
</dbReference>
<accession>A0A5C8PRY1</accession>
<evidence type="ECO:0000313" key="4">
    <source>
        <dbReference type="EMBL" id="TXL78118.1"/>
    </source>
</evidence>
<keyword evidence="2" id="KW-1133">Transmembrane helix</keyword>
<dbReference type="Pfam" id="PF01471">
    <property type="entry name" value="PG_binding_1"/>
    <property type="match status" value="1"/>
</dbReference>
<dbReference type="PANTHER" id="PTHR43628:SF1">
    <property type="entry name" value="CHITIN SYNTHASE REGULATORY FACTOR 2-RELATED"/>
    <property type="match status" value="1"/>
</dbReference>
<dbReference type="InterPro" id="IPR006597">
    <property type="entry name" value="Sel1-like"/>
</dbReference>
<proteinExistence type="predicted"/>
<keyword evidence="2" id="KW-0812">Transmembrane</keyword>
<evidence type="ECO:0000256" key="1">
    <source>
        <dbReference type="SAM" id="MobiDB-lite"/>
    </source>
</evidence>
<dbReference type="SUPFAM" id="SSF47090">
    <property type="entry name" value="PGBD-like"/>
    <property type="match status" value="1"/>
</dbReference>